<evidence type="ECO:0000313" key="1">
    <source>
        <dbReference type="EMBL" id="KAA6326873.1"/>
    </source>
</evidence>
<accession>A0A5J4R2G0</accession>
<protein>
    <recommendedName>
        <fullName evidence="2">RloB domain-containing protein</fullName>
    </recommendedName>
</protein>
<dbReference type="Pfam" id="PF13707">
    <property type="entry name" value="RloB"/>
    <property type="match status" value="1"/>
</dbReference>
<proteinExistence type="predicted"/>
<dbReference type="EMBL" id="SNRY01002086">
    <property type="protein sequence ID" value="KAA6326873.1"/>
    <property type="molecule type" value="Genomic_DNA"/>
</dbReference>
<dbReference type="AlphaFoldDB" id="A0A5J4R2G0"/>
<reference evidence="1" key="1">
    <citation type="submission" date="2019-03" db="EMBL/GenBank/DDBJ databases">
        <title>Single cell metagenomics reveals metabolic interactions within the superorganism composed of flagellate Streblomastix strix and complex community of Bacteroidetes bacteria on its surface.</title>
        <authorList>
            <person name="Treitli S.C."/>
            <person name="Kolisko M."/>
            <person name="Husnik F."/>
            <person name="Keeling P."/>
            <person name="Hampl V."/>
        </authorList>
    </citation>
    <scope>NUCLEOTIDE SEQUENCE</scope>
    <source>
        <strain evidence="1">STM</strain>
    </source>
</reference>
<sequence>MGGRKQKIREPKSGIYIIGEGITEQYYFSHIKQILGFHCIIKPRFFGNICIADMKKKIEDLLQSDVFVICVFDTDVSSHNESERRKLEQLQHKYKNNKNLLLCTSLPSIEFWFLLHYLDTNRHFKDAKDAELALKKFIQEYDKTATFLEKEKWVALCVQITN</sequence>
<name>A0A5J4R2G0_9ZZZZ</name>
<comment type="caution">
    <text evidence="1">The sequence shown here is derived from an EMBL/GenBank/DDBJ whole genome shotgun (WGS) entry which is preliminary data.</text>
</comment>
<evidence type="ECO:0008006" key="2">
    <source>
        <dbReference type="Google" id="ProtNLM"/>
    </source>
</evidence>
<organism evidence="1">
    <name type="scientific">termite gut metagenome</name>
    <dbReference type="NCBI Taxonomy" id="433724"/>
    <lineage>
        <taxon>unclassified sequences</taxon>
        <taxon>metagenomes</taxon>
        <taxon>organismal metagenomes</taxon>
    </lineage>
</organism>
<dbReference type="InterPro" id="IPR025591">
    <property type="entry name" value="RloB"/>
</dbReference>
<gene>
    <name evidence="1" type="ORF">EZS27_024080</name>
</gene>